<evidence type="ECO:0008006" key="3">
    <source>
        <dbReference type="Google" id="ProtNLM"/>
    </source>
</evidence>
<accession>A0A1H0D9U3</accession>
<dbReference type="STRING" id="419597.SAMN04487957_101326"/>
<dbReference type="Proteomes" id="UP000199075">
    <property type="component" value="Unassembled WGS sequence"/>
</dbReference>
<proteinExistence type="predicted"/>
<evidence type="ECO:0000313" key="1">
    <source>
        <dbReference type="EMBL" id="SDN66878.1"/>
    </source>
</evidence>
<dbReference type="AlphaFoldDB" id="A0A1H0D9U3"/>
<organism evidence="1 2">
    <name type="scientific">Halomonas shengliensis</name>
    <dbReference type="NCBI Taxonomy" id="419597"/>
    <lineage>
        <taxon>Bacteria</taxon>
        <taxon>Pseudomonadati</taxon>
        <taxon>Pseudomonadota</taxon>
        <taxon>Gammaproteobacteria</taxon>
        <taxon>Oceanospirillales</taxon>
        <taxon>Halomonadaceae</taxon>
        <taxon>Halomonas</taxon>
    </lineage>
</organism>
<dbReference type="RefSeq" id="WP_089676488.1">
    <property type="nucleotide sequence ID" value="NZ_FNIV01000001.1"/>
</dbReference>
<sequence length="78" mass="8771">MSTEPELIQGPLSQAITRDGHTLRVDIYRLEDETDWLLEVVNEDGTSQVWDDRFATDQAALDAVYEAIDEEGVAAFLD</sequence>
<dbReference type="EMBL" id="FNIV01000001">
    <property type="protein sequence ID" value="SDN66878.1"/>
    <property type="molecule type" value="Genomic_DNA"/>
</dbReference>
<protein>
    <recommendedName>
        <fullName evidence="3">Transcriptional regulator</fullName>
    </recommendedName>
</protein>
<reference evidence="2" key="1">
    <citation type="submission" date="2016-10" db="EMBL/GenBank/DDBJ databases">
        <authorList>
            <person name="Varghese N."/>
            <person name="Submissions S."/>
        </authorList>
    </citation>
    <scope>NUCLEOTIDE SEQUENCE [LARGE SCALE GENOMIC DNA]</scope>
    <source>
        <strain evidence="2">CGMCC 1.6444</strain>
    </source>
</reference>
<keyword evidence="2" id="KW-1185">Reference proteome</keyword>
<evidence type="ECO:0000313" key="2">
    <source>
        <dbReference type="Proteomes" id="UP000199075"/>
    </source>
</evidence>
<name>A0A1H0D9U3_9GAMM</name>
<gene>
    <name evidence="1" type="ORF">SAMN04487957_101326</name>
</gene>
<dbReference type="OrthoDB" id="5737581at2"/>